<proteinExistence type="predicted"/>
<sequence length="260" mass="29440">MDYGNDECLNTSDLFNRDGEEASKKLFHANVGVGSWFSQLIQASKDFTIEGRIVWVEIEGWVPDFLEESDDEHDSDDDVNEGDLMQLDSDGTKRAAGLGLWDEYKAPGPDGFTFGFYRRFWKVESGWFYVIEFKLGMTVVDRVLCSPIHVENDDVSIGGRLESIRSHFFNGHDPNSKRTSWVKWKNVLASKMKGGTWCFSLYALIRGLMFKWVVEGSLLKIYIFIVEVYQGDLGEGGGGMGKWGKQCESLLSRGLDRHSA</sequence>
<feature type="region of interest" description="Disordered" evidence="1">
    <location>
        <begin position="67"/>
        <end position="87"/>
    </location>
</feature>
<evidence type="ECO:0000313" key="2">
    <source>
        <dbReference type="EMBL" id="GJT60980.1"/>
    </source>
</evidence>
<accession>A0ABQ5FCE5</accession>
<keyword evidence="3" id="KW-1185">Reference proteome</keyword>
<dbReference type="EMBL" id="BQNB010017248">
    <property type="protein sequence ID" value="GJT60980.1"/>
    <property type="molecule type" value="Genomic_DNA"/>
</dbReference>
<comment type="caution">
    <text evidence="2">The sequence shown here is derived from an EMBL/GenBank/DDBJ whole genome shotgun (WGS) entry which is preliminary data.</text>
</comment>
<reference evidence="2" key="2">
    <citation type="submission" date="2022-01" db="EMBL/GenBank/DDBJ databases">
        <authorList>
            <person name="Yamashiro T."/>
            <person name="Shiraishi A."/>
            <person name="Satake H."/>
            <person name="Nakayama K."/>
        </authorList>
    </citation>
    <scope>NUCLEOTIDE SEQUENCE</scope>
</reference>
<evidence type="ECO:0000313" key="3">
    <source>
        <dbReference type="Proteomes" id="UP001151760"/>
    </source>
</evidence>
<dbReference type="Proteomes" id="UP001151760">
    <property type="component" value="Unassembled WGS sequence"/>
</dbReference>
<organism evidence="2 3">
    <name type="scientific">Tanacetum coccineum</name>
    <dbReference type="NCBI Taxonomy" id="301880"/>
    <lineage>
        <taxon>Eukaryota</taxon>
        <taxon>Viridiplantae</taxon>
        <taxon>Streptophyta</taxon>
        <taxon>Embryophyta</taxon>
        <taxon>Tracheophyta</taxon>
        <taxon>Spermatophyta</taxon>
        <taxon>Magnoliopsida</taxon>
        <taxon>eudicotyledons</taxon>
        <taxon>Gunneridae</taxon>
        <taxon>Pentapetalae</taxon>
        <taxon>asterids</taxon>
        <taxon>campanulids</taxon>
        <taxon>Asterales</taxon>
        <taxon>Asteraceae</taxon>
        <taxon>Asteroideae</taxon>
        <taxon>Anthemideae</taxon>
        <taxon>Anthemidinae</taxon>
        <taxon>Tanacetum</taxon>
    </lineage>
</organism>
<gene>
    <name evidence="2" type="ORF">Tco_1004513</name>
</gene>
<name>A0ABQ5FCE5_9ASTR</name>
<feature type="compositionally biased region" description="Acidic residues" evidence="1">
    <location>
        <begin position="67"/>
        <end position="81"/>
    </location>
</feature>
<protein>
    <submittedName>
        <fullName evidence="2">Uncharacterized protein</fullName>
    </submittedName>
</protein>
<reference evidence="2" key="1">
    <citation type="journal article" date="2022" name="Int. J. Mol. Sci.">
        <title>Draft Genome of Tanacetum Coccineum: Genomic Comparison of Closely Related Tanacetum-Family Plants.</title>
        <authorList>
            <person name="Yamashiro T."/>
            <person name="Shiraishi A."/>
            <person name="Nakayama K."/>
            <person name="Satake H."/>
        </authorList>
    </citation>
    <scope>NUCLEOTIDE SEQUENCE</scope>
</reference>
<evidence type="ECO:0000256" key="1">
    <source>
        <dbReference type="SAM" id="MobiDB-lite"/>
    </source>
</evidence>